<dbReference type="InterPro" id="IPR016084">
    <property type="entry name" value="Haem_Oase-like_multi-hlx"/>
</dbReference>
<reference evidence="2" key="1">
    <citation type="submission" date="2021-01" db="EMBL/GenBank/DDBJ databases">
        <authorList>
            <person name="Corre E."/>
            <person name="Pelletier E."/>
            <person name="Niang G."/>
            <person name="Scheremetjew M."/>
            <person name="Finn R."/>
            <person name="Kale V."/>
            <person name="Holt S."/>
            <person name="Cochrane G."/>
            <person name="Meng A."/>
            <person name="Brown T."/>
            <person name="Cohen L."/>
        </authorList>
    </citation>
    <scope>NUCLEOTIDE SEQUENCE</scope>
    <source>
        <strain evidence="2">GSO104</strain>
    </source>
</reference>
<name>A0A7S4QXR7_9STRA</name>
<sequence>MPLRFTDVLREAAGDQWNRVVTHKFTTDLASGTINRNVLKKYLIQDHRFLDAFVILLGALISNARCLEDRIPGCQFLAVITGKENTYFERSFKELGCDVVTERNAIPTAPCASGFIELMKTVARGGNLGYVIMRTT</sequence>
<feature type="domain" description="Thiaminase-2/PQQC" evidence="1">
    <location>
        <begin position="16"/>
        <end position="126"/>
    </location>
</feature>
<dbReference type="CDD" id="cd19358">
    <property type="entry name" value="TenA_E_Spr0628-like"/>
    <property type="match status" value="1"/>
</dbReference>
<proteinExistence type="predicted"/>
<evidence type="ECO:0000259" key="1">
    <source>
        <dbReference type="Pfam" id="PF03070"/>
    </source>
</evidence>
<evidence type="ECO:0000313" key="2">
    <source>
        <dbReference type="EMBL" id="CAE4597230.1"/>
    </source>
</evidence>
<dbReference type="Gene3D" id="1.20.910.10">
    <property type="entry name" value="Heme oxygenase-like"/>
    <property type="match status" value="1"/>
</dbReference>
<dbReference type="GO" id="GO:0006772">
    <property type="term" value="P:thiamine metabolic process"/>
    <property type="evidence" value="ECO:0007669"/>
    <property type="project" value="UniProtKB-ARBA"/>
</dbReference>
<dbReference type="EMBL" id="HBNS01011950">
    <property type="protein sequence ID" value="CAE4597230.1"/>
    <property type="molecule type" value="Transcribed_RNA"/>
</dbReference>
<dbReference type="SUPFAM" id="SSF48613">
    <property type="entry name" value="Heme oxygenase-like"/>
    <property type="match status" value="1"/>
</dbReference>
<gene>
    <name evidence="2" type="ORF">DBRI00130_LOCUS9657</name>
</gene>
<dbReference type="Pfam" id="PF03070">
    <property type="entry name" value="TENA_THI-4"/>
    <property type="match status" value="1"/>
</dbReference>
<accession>A0A7S4QXR7</accession>
<dbReference type="AlphaFoldDB" id="A0A7S4QXR7"/>
<protein>
    <recommendedName>
        <fullName evidence="1">Thiaminase-2/PQQC domain-containing protein</fullName>
    </recommendedName>
</protein>
<dbReference type="InterPro" id="IPR004305">
    <property type="entry name" value="Thiaminase-2/PQQC"/>
</dbReference>
<organism evidence="2">
    <name type="scientific">Ditylum brightwellii</name>
    <dbReference type="NCBI Taxonomy" id="49249"/>
    <lineage>
        <taxon>Eukaryota</taxon>
        <taxon>Sar</taxon>
        <taxon>Stramenopiles</taxon>
        <taxon>Ochrophyta</taxon>
        <taxon>Bacillariophyta</taxon>
        <taxon>Mediophyceae</taxon>
        <taxon>Lithodesmiophycidae</taxon>
        <taxon>Lithodesmiales</taxon>
        <taxon>Lithodesmiaceae</taxon>
        <taxon>Ditylum</taxon>
    </lineage>
</organism>